<dbReference type="InterPro" id="IPR020449">
    <property type="entry name" value="Tscrpt_reg_AraC-type_HTH"/>
</dbReference>
<dbReference type="Pfam" id="PF14525">
    <property type="entry name" value="AraC_binding_2"/>
    <property type="match status" value="1"/>
</dbReference>
<comment type="caution">
    <text evidence="6">The sequence shown here is derived from an EMBL/GenBank/DDBJ whole genome shotgun (WGS) entry which is preliminary data.</text>
</comment>
<evidence type="ECO:0000313" key="6">
    <source>
        <dbReference type="EMBL" id="GAA3615638.1"/>
    </source>
</evidence>
<dbReference type="InterPro" id="IPR018060">
    <property type="entry name" value="HTH_AraC"/>
</dbReference>
<dbReference type="Gene3D" id="1.10.10.60">
    <property type="entry name" value="Homeodomain-like"/>
    <property type="match status" value="1"/>
</dbReference>
<feature type="domain" description="HTH araC/xylS-type" evidence="5">
    <location>
        <begin position="259"/>
        <end position="360"/>
    </location>
</feature>
<keyword evidence="2" id="KW-0238">DNA-binding</keyword>
<keyword evidence="7" id="KW-1185">Reference proteome</keyword>
<organism evidence="6 7">
    <name type="scientific">Nonomuraea rosea</name>
    <dbReference type="NCBI Taxonomy" id="638574"/>
    <lineage>
        <taxon>Bacteria</taxon>
        <taxon>Bacillati</taxon>
        <taxon>Actinomycetota</taxon>
        <taxon>Actinomycetes</taxon>
        <taxon>Streptosporangiales</taxon>
        <taxon>Streptosporangiaceae</taxon>
        <taxon>Nonomuraea</taxon>
    </lineage>
</organism>
<dbReference type="Pfam" id="PF12833">
    <property type="entry name" value="HTH_18"/>
    <property type="match status" value="1"/>
</dbReference>
<dbReference type="PRINTS" id="PR00032">
    <property type="entry name" value="HTHARAC"/>
</dbReference>
<sequence length="392" mass="43258">MINRVTTRLAAGLAPGTVAEGVQAVRDHSSETSWIHPMAGRSPVASVSTELVPRKDRLAWWAHMSAHEMVPAALSTEHADDFHGWAHSVDLSGVRVAEYTVSPMAGRRTPTHVRQRDPDGYQLFLVHDSPVRLQQQRNDAYLEAGDIGLFDTSLPFFADLVDVGQLSQVTFLFMPRAALPLPRDEVERLLALKLSARTGTGALLARYLTGLREHAAGCDPAELPRLGTIGLDLAAMFLAGRLDAERHLPAETRYRALVARIDAYIDHHLGDPDLGPADIAAHHHISVRTLHLLFKQQPQTVSATIRRRRLERCHADLTDPRLPNRPIGEIGLRWGYRTTAEFSRAFRAAYGMSPRDYRKQALAEDEAGEGTAQPPHSSTDVAYAGSSSNRRP</sequence>
<proteinExistence type="predicted"/>
<feature type="compositionally biased region" description="Polar residues" evidence="4">
    <location>
        <begin position="374"/>
        <end position="392"/>
    </location>
</feature>
<gene>
    <name evidence="6" type="ORF">GCM10022419_121160</name>
</gene>
<evidence type="ECO:0000256" key="3">
    <source>
        <dbReference type="ARBA" id="ARBA00023163"/>
    </source>
</evidence>
<dbReference type="EMBL" id="BAABDQ010000053">
    <property type="protein sequence ID" value="GAA3615638.1"/>
    <property type="molecule type" value="Genomic_DNA"/>
</dbReference>
<dbReference type="InterPro" id="IPR009057">
    <property type="entry name" value="Homeodomain-like_sf"/>
</dbReference>
<evidence type="ECO:0000256" key="1">
    <source>
        <dbReference type="ARBA" id="ARBA00023015"/>
    </source>
</evidence>
<dbReference type="Proteomes" id="UP001500630">
    <property type="component" value="Unassembled WGS sequence"/>
</dbReference>
<accession>A0ABP6ZQ33</accession>
<dbReference type="PANTHER" id="PTHR46796">
    <property type="entry name" value="HTH-TYPE TRANSCRIPTIONAL ACTIVATOR RHAS-RELATED"/>
    <property type="match status" value="1"/>
</dbReference>
<evidence type="ECO:0000259" key="5">
    <source>
        <dbReference type="PROSITE" id="PS01124"/>
    </source>
</evidence>
<evidence type="ECO:0000313" key="7">
    <source>
        <dbReference type="Proteomes" id="UP001500630"/>
    </source>
</evidence>
<dbReference type="InterPro" id="IPR050204">
    <property type="entry name" value="AraC_XylS_family_regulators"/>
</dbReference>
<dbReference type="PANTHER" id="PTHR46796:SF6">
    <property type="entry name" value="ARAC SUBFAMILY"/>
    <property type="match status" value="1"/>
</dbReference>
<name>A0ABP6ZQ33_9ACTN</name>
<dbReference type="SUPFAM" id="SSF46689">
    <property type="entry name" value="Homeodomain-like"/>
    <property type="match status" value="1"/>
</dbReference>
<keyword evidence="1" id="KW-0805">Transcription regulation</keyword>
<evidence type="ECO:0000256" key="4">
    <source>
        <dbReference type="SAM" id="MobiDB-lite"/>
    </source>
</evidence>
<evidence type="ECO:0000256" key="2">
    <source>
        <dbReference type="ARBA" id="ARBA00023125"/>
    </source>
</evidence>
<keyword evidence="3" id="KW-0804">Transcription</keyword>
<protein>
    <submittedName>
        <fullName evidence="6">Helix-turn-helix domain-containing protein</fullName>
    </submittedName>
</protein>
<dbReference type="InterPro" id="IPR035418">
    <property type="entry name" value="AraC-bd_2"/>
</dbReference>
<feature type="region of interest" description="Disordered" evidence="4">
    <location>
        <begin position="360"/>
        <end position="392"/>
    </location>
</feature>
<dbReference type="SMART" id="SM00342">
    <property type="entry name" value="HTH_ARAC"/>
    <property type="match status" value="1"/>
</dbReference>
<reference evidence="7" key="1">
    <citation type="journal article" date="2019" name="Int. J. Syst. Evol. Microbiol.">
        <title>The Global Catalogue of Microorganisms (GCM) 10K type strain sequencing project: providing services to taxonomists for standard genome sequencing and annotation.</title>
        <authorList>
            <consortium name="The Broad Institute Genomics Platform"/>
            <consortium name="The Broad Institute Genome Sequencing Center for Infectious Disease"/>
            <person name="Wu L."/>
            <person name="Ma J."/>
        </authorList>
    </citation>
    <scope>NUCLEOTIDE SEQUENCE [LARGE SCALE GENOMIC DNA]</scope>
    <source>
        <strain evidence="7">JCM 17326</strain>
    </source>
</reference>
<dbReference type="PROSITE" id="PS01124">
    <property type="entry name" value="HTH_ARAC_FAMILY_2"/>
    <property type="match status" value="1"/>
</dbReference>